<keyword evidence="2" id="KW-1133">Transmembrane helix</keyword>
<evidence type="ECO:0000256" key="1">
    <source>
        <dbReference type="SAM" id="MobiDB-lite"/>
    </source>
</evidence>
<sequence>MEKFSFGFRHKLIRKHLYQTLIDEMTTTTTTFNVRHSNMAHGGRPPVTSMQAQQVQCAQPVHLAQGAPAQPGINSHYNVRAGQWTGWIQIACGVSAIVLGIVCIVTDVSHGHIGTGIWSGLLFYISTGILGVLSVKRSYEMIIGYMTMSIISSIVAGVSIIIFASSAATERWYGYYVYLDVPWGVRLTFDLLSLLVAVVEFVTCIVAAAVCCSGSCCAPYSAVATRTVGVRLTFDLLSLLVAVVEFVTCIVAAAVCCSGSCCAPYSAVATRTVVQYSHVPPGAIITGMPQGTVAYTTTQHYVHPPVFNQAPMYNNYIQPMNMHQFQPPMQQQQQQPLPVNAENPGQGQSPPPLQGAEGEMPPPYEMQAAAGMKV</sequence>
<feature type="transmembrane region" description="Helical" evidence="2">
    <location>
        <begin position="117"/>
        <end position="135"/>
    </location>
</feature>
<protein>
    <submittedName>
        <fullName evidence="3">Uncharacterized protein</fullName>
    </submittedName>
</protein>
<feature type="compositionally biased region" description="Low complexity" evidence="1">
    <location>
        <begin position="327"/>
        <end position="348"/>
    </location>
</feature>
<organism evidence="3 4">
    <name type="scientific">Holothuria leucospilota</name>
    <name type="common">Black long sea cucumber</name>
    <name type="synonym">Mertensiothuria leucospilota</name>
    <dbReference type="NCBI Taxonomy" id="206669"/>
    <lineage>
        <taxon>Eukaryota</taxon>
        <taxon>Metazoa</taxon>
        <taxon>Echinodermata</taxon>
        <taxon>Eleutherozoa</taxon>
        <taxon>Echinozoa</taxon>
        <taxon>Holothuroidea</taxon>
        <taxon>Aspidochirotacea</taxon>
        <taxon>Aspidochirotida</taxon>
        <taxon>Holothuriidae</taxon>
        <taxon>Holothuria</taxon>
    </lineage>
</organism>
<feature type="transmembrane region" description="Helical" evidence="2">
    <location>
        <begin position="84"/>
        <end position="105"/>
    </location>
</feature>
<dbReference type="OrthoDB" id="10071849at2759"/>
<dbReference type="PANTHER" id="PTHR23320:SF165">
    <property type="entry name" value="MARVEL DOMAIN-CONTAINING PROTEIN"/>
    <property type="match status" value="1"/>
</dbReference>
<feature type="transmembrane region" description="Helical" evidence="2">
    <location>
        <begin position="187"/>
        <end position="211"/>
    </location>
</feature>
<evidence type="ECO:0000313" key="4">
    <source>
        <dbReference type="Proteomes" id="UP001152320"/>
    </source>
</evidence>
<keyword evidence="2" id="KW-0472">Membrane</keyword>
<proteinExistence type="predicted"/>
<feature type="transmembrane region" description="Helical" evidence="2">
    <location>
        <begin position="142"/>
        <end position="167"/>
    </location>
</feature>
<reference evidence="3" key="1">
    <citation type="submission" date="2021-10" db="EMBL/GenBank/DDBJ databases">
        <title>Tropical sea cucumber genome reveals ecological adaptation and Cuvierian tubules defense mechanism.</title>
        <authorList>
            <person name="Chen T."/>
        </authorList>
    </citation>
    <scope>NUCLEOTIDE SEQUENCE</scope>
    <source>
        <strain evidence="3">Nanhai2018</strain>
        <tissue evidence="3">Muscle</tissue>
    </source>
</reference>
<evidence type="ECO:0000313" key="3">
    <source>
        <dbReference type="EMBL" id="KAJ8020833.1"/>
    </source>
</evidence>
<comment type="caution">
    <text evidence="3">The sequence shown here is derived from an EMBL/GenBank/DDBJ whole genome shotgun (WGS) entry which is preliminary data.</text>
</comment>
<dbReference type="PANTHER" id="PTHR23320">
    <property type="entry name" value="MEMBRANE-SPANNING 4-DOMAINS SUBFAMILY A MS4A -RELATED"/>
    <property type="match status" value="1"/>
</dbReference>
<dbReference type="Proteomes" id="UP001152320">
    <property type="component" value="Chromosome 22"/>
</dbReference>
<dbReference type="GO" id="GO:0016020">
    <property type="term" value="C:membrane"/>
    <property type="evidence" value="ECO:0007669"/>
    <property type="project" value="UniProtKB-SubCell"/>
</dbReference>
<evidence type="ECO:0000256" key="2">
    <source>
        <dbReference type="SAM" id="Phobius"/>
    </source>
</evidence>
<dbReference type="InterPro" id="IPR030417">
    <property type="entry name" value="MS4A"/>
</dbReference>
<accession>A0A9Q0YDR4</accession>
<feature type="transmembrane region" description="Helical" evidence="2">
    <location>
        <begin position="232"/>
        <end position="255"/>
    </location>
</feature>
<feature type="region of interest" description="Disordered" evidence="1">
    <location>
        <begin position="327"/>
        <end position="374"/>
    </location>
</feature>
<gene>
    <name evidence="3" type="ORF">HOLleu_40531</name>
</gene>
<keyword evidence="4" id="KW-1185">Reference proteome</keyword>
<keyword evidence="2" id="KW-0812">Transmembrane</keyword>
<dbReference type="AlphaFoldDB" id="A0A9Q0YDR4"/>
<name>A0A9Q0YDR4_HOLLE</name>
<dbReference type="EMBL" id="JAIZAY010000022">
    <property type="protein sequence ID" value="KAJ8020833.1"/>
    <property type="molecule type" value="Genomic_DNA"/>
</dbReference>